<organism evidence="2 3">
    <name type="scientific">Sphaerosporella brunnea</name>
    <dbReference type="NCBI Taxonomy" id="1250544"/>
    <lineage>
        <taxon>Eukaryota</taxon>
        <taxon>Fungi</taxon>
        <taxon>Dikarya</taxon>
        <taxon>Ascomycota</taxon>
        <taxon>Pezizomycotina</taxon>
        <taxon>Pezizomycetes</taxon>
        <taxon>Pezizales</taxon>
        <taxon>Pyronemataceae</taxon>
        <taxon>Sphaerosporella</taxon>
    </lineage>
</organism>
<sequence length="136" mass="15757">MAEASPYDRPISDATLTIRVIKNFPYRTSKNVVLHHLDLTTLTAGELKEKVKNHVKTQPGFKAYKTLEPDTLKLYTKAHGTKTNNLIINMEDENDELLFRDDSATLASYGCEHETEISFFIMKDYEEFKKNPEEKW</sequence>
<dbReference type="Pfam" id="PF10209">
    <property type="entry name" value="DUF2340"/>
    <property type="match status" value="1"/>
</dbReference>
<keyword evidence="3" id="KW-1185">Reference proteome</keyword>
<reference evidence="2 3" key="1">
    <citation type="submission" date="2019-09" db="EMBL/GenBank/DDBJ databases">
        <title>Draft genome of the ectomycorrhizal ascomycete Sphaerosporella brunnea.</title>
        <authorList>
            <consortium name="DOE Joint Genome Institute"/>
            <person name="Benucci G.M."/>
            <person name="Marozzi G."/>
            <person name="Antonielli L."/>
            <person name="Sanchez S."/>
            <person name="Marco P."/>
            <person name="Wang X."/>
            <person name="Falini L.B."/>
            <person name="Barry K."/>
            <person name="Haridas S."/>
            <person name="Lipzen A."/>
            <person name="Labutti K."/>
            <person name="Grigoriev I.V."/>
            <person name="Murat C."/>
            <person name="Martin F."/>
            <person name="Albertini E."/>
            <person name="Donnini D."/>
            <person name="Bonito G."/>
        </authorList>
    </citation>
    <scope>NUCLEOTIDE SEQUENCE [LARGE SCALE GENOMIC DNA]</scope>
    <source>
        <strain evidence="2 3">Sb_GMNB300</strain>
    </source>
</reference>
<accession>A0A5J5EFS5</accession>
<gene>
    <name evidence="2" type="ORF">FN846DRAFT_436400</name>
</gene>
<dbReference type="PANTHER" id="PTHR18444:SF9">
    <property type="entry name" value="UPF0538 PROTEIN C2ORF76"/>
    <property type="match status" value="1"/>
</dbReference>
<dbReference type="Proteomes" id="UP000326924">
    <property type="component" value="Unassembled WGS sequence"/>
</dbReference>
<dbReference type="AlphaFoldDB" id="A0A5J5EFS5"/>
<evidence type="ECO:0000313" key="3">
    <source>
        <dbReference type="Proteomes" id="UP000326924"/>
    </source>
</evidence>
<name>A0A5J5EFS5_9PEZI</name>
<proteinExistence type="inferred from homology"/>
<dbReference type="PANTHER" id="PTHR18444">
    <property type="entry name" value="UPF0538 FAMILY MEMBER"/>
    <property type="match status" value="1"/>
</dbReference>
<dbReference type="FunCoup" id="A0A5J5EFS5">
    <property type="interactions" value="61"/>
</dbReference>
<dbReference type="InParanoid" id="A0A5J5EFS5"/>
<comment type="caution">
    <text evidence="2">The sequence shown here is derived from an EMBL/GenBank/DDBJ whole genome shotgun (WGS) entry which is preliminary data.</text>
</comment>
<evidence type="ECO:0000256" key="1">
    <source>
        <dbReference type="ARBA" id="ARBA00007176"/>
    </source>
</evidence>
<protein>
    <submittedName>
        <fullName evidence="2">Uncharacterized protein</fullName>
    </submittedName>
</protein>
<evidence type="ECO:0000313" key="2">
    <source>
        <dbReference type="EMBL" id="KAA8894200.1"/>
    </source>
</evidence>
<dbReference type="InterPro" id="IPR018794">
    <property type="entry name" value="UPF0538"/>
</dbReference>
<comment type="similarity">
    <text evidence="1">Belongs to the UPF0538 family.</text>
</comment>
<dbReference type="OrthoDB" id="937at2759"/>
<dbReference type="EMBL" id="VXIS01000358">
    <property type="protein sequence ID" value="KAA8894200.1"/>
    <property type="molecule type" value="Genomic_DNA"/>
</dbReference>